<keyword evidence="3" id="KW-1185">Reference proteome</keyword>
<dbReference type="Proteomes" id="UP001595698">
    <property type="component" value="Unassembled WGS sequence"/>
</dbReference>
<dbReference type="RefSeq" id="WP_352016107.1">
    <property type="nucleotide sequence ID" value="NZ_JBHSBC010000056.1"/>
</dbReference>
<gene>
    <name evidence="2" type="ORF">ACFOYY_40280</name>
</gene>
<evidence type="ECO:0000256" key="1">
    <source>
        <dbReference type="SAM" id="Phobius"/>
    </source>
</evidence>
<proteinExistence type="predicted"/>
<evidence type="ECO:0000313" key="3">
    <source>
        <dbReference type="Proteomes" id="UP001595698"/>
    </source>
</evidence>
<keyword evidence="1" id="KW-0472">Membrane</keyword>
<name>A0ABV8FG77_9ACTN</name>
<keyword evidence="1" id="KW-1133">Transmembrane helix</keyword>
<sequence>MEFAAIPWVQGSLVTLALAVIVSGFWMVFKGHLVPRSHVEDVRADRDARIAQAEKDRDERVAEAEKDAEQWRSLFEQERSAHEATRQAYAEETRAVLLASTEGAQIAAALLTEIRTRQIEA</sequence>
<accession>A0ABV8FG77</accession>
<reference evidence="3" key="1">
    <citation type="journal article" date="2019" name="Int. J. Syst. Evol. Microbiol.">
        <title>The Global Catalogue of Microorganisms (GCM) 10K type strain sequencing project: providing services to taxonomists for standard genome sequencing and annotation.</title>
        <authorList>
            <consortium name="The Broad Institute Genomics Platform"/>
            <consortium name="The Broad Institute Genome Sequencing Center for Infectious Disease"/>
            <person name="Wu L."/>
            <person name="Ma J."/>
        </authorList>
    </citation>
    <scope>NUCLEOTIDE SEQUENCE [LARGE SCALE GENOMIC DNA]</scope>
    <source>
        <strain evidence="3">TBRC 7912</strain>
    </source>
</reference>
<organism evidence="2 3">
    <name type="scientific">Streptosporangium jomthongense</name>
    <dbReference type="NCBI Taxonomy" id="1193683"/>
    <lineage>
        <taxon>Bacteria</taxon>
        <taxon>Bacillati</taxon>
        <taxon>Actinomycetota</taxon>
        <taxon>Actinomycetes</taxon>
        <taxon>Streptosporangiales</taxon>
        <taxon>Streptosporangiaceae</taxon>
        <taxon>Streptosporangium</taxon>
    </lineage>
</organism>
<evidence type="ECO:0008006" key="4">
    <source>
        <dbReference type="Google" id="ProtNLM"/>
    </source>
</evidence>
<comment type="caution">
    <text evidence="2">The sequence shown here is derived from an EMBL/GenBank/DDBJ whole genome shotgun (WGS) entry which is preliminary data.</text>
</comment>
<feature type="transmembrane region" description="Helical" evidence="1">
    <location>
        <begin position="6"/>
        <end position="29"/>
    </location>
</feature>
<evidence type="ECO:0000313" key="2">
    <source>
        <dbReference type="EMBL" id="MFC3986425.1"/>
    </source>
</evidence>
<protein>
    <recommendedName>
        <fullName evidence="4">F0F1 ATP synthase subunit B</fullName>
    </recommendedName>
</protein>
<dbReference type="EMBL" id="JBHSBC010000056">
    <property type="protein sequence ID" value="MFC3986425.1"/>
    <property type="molecule type" value="Genomic_DNA"/>
</dbReference>
<keyword evidence="1" id="KW-0812">Transmembrane</keyword>